<accession>A0A368L7U4</accession>
<evidence type="ECO:0000256" key="3">
    <source>
        <dbReference type="ARBA" id="ARBA00022670"/>
    </source>
</evidence>
<proteinExistence type="predicted"/>
<evidence type="ECO:0000256" key="2">
    <source>
        <dbReference type="ARBA" id="ARBA00022612"/>
    </source>
</evidence>
<dbReference type="GO" id="GO:0008233">
    <property type="term" value="F:peptidase activity"/>
    <property type="evidence" value="ECO:0007669"/>
    <property type="project" value="UniProtKB-KW"/>
</dbReference>
<evidence type="ECO:0000256" key="5">
    <source>
        <dbReference type="SAM" id="MobiDB-lite"/>
    </source>
</evidence>
<dbReference type="AlphaFoldDB" id="A0A368L7U4"/>
<evidence type="ECO:0000256" key="4">
    <source>
        <dbReference type="ARBA" id="ARBA00022801"/>
    </source>
</evidence>
<evidence type="ECO:0000313" key="9">
    <source>
        <dbReference type="Proteomes" id="UP000252357"/>
    </source>
</evidence>
<keyword evidence="3" id="KW-0645">Protease</keyword>
<feature type="compositionally biased region" description="Polar residues" evidence="5">
    <location>
        <begin position="176"/>
        <end position="188"/>
    </location>
</feature>
<comment type="caution">
    <text evidence="8">The sequence shown here is derived from an EMBL/GenBank/DDBJ whole genome shotgun (WGS) entry which is preliminary data.</text>
</comment>
<evidence type="ECO:0000259" key="6">
    <source>
        <dbReference type="Pfam" id="PF04586"/>
    </source>
</evidence>
<protein>
    <submittedName>
        <fullName evidence="8">Phage major capsid protein</fullName>
    </submittedName>
</protein>
<dbReference type="Pfam" id="PF05065">
    <property type="entry name" value="Phage_capsid"/>
    <property type="match status" value="1"/>
</dbReference>
<comment type="subcellular location">
    <subcellularLocation>
        <location evidence="1">Virion</location>
    </subcellularLocation>
</comment>
<dbReference type="GO" id="GO:0006508">
    <property type="term" value="P:proteolysis"/>
    <property type="evidence" value="ECO:0007669"/>
    <property type="project" value="UniProtKB-KW"/>
</dbReference>
<evidence type="ECO:0000256" key="1">
    <source>
        <dbReference type="ARBA" id="ARBA00004328"/>
    </source>
</evidence>
<dbReference type="Pfam" id="PF04586">
    <property type="entry name" value="Peptidase_S78"/>
    <property type="match status" value="1"/>
</dbReference>
<dbReference type="Proteomes" id="UP000252357">
    <property type="component" value="Unassembled WGS sequence"/>
</dbReference>
<evidence type="ECO:0000259" key="7">
    <source>
        <dbReference type="Pfam" id="PF05065"/>
    </source>
</evidence>
<dbReference type="InterPro" id="IPR024455">
    <property type="entry name" value="Phage_capsid"/>
</dbReference>
<organism evidence="8 9">
    <name type="scientific">Parvibium lacunae</name>
    <dbReference type="NCBI Taxonomy" id="1888893"/>
    <lineage>
        <taxon>Bacteria</taxon>
        <taxon>Pseudomonadati</taxon>
        <taxon>Pseudomonadota</taxon>
        <taxon>Betaproteobacteria</taxon>
        <taxon>Burkholderiales</taxon>
        <taxon>Alcaligenaceae</taxon>
        <taxon>Parvibium</taxon>
    </lineage>
</organism>
<dbReference type="EMBL" id="QPGB01000001">
    <property type="protein sequence ID" value="RCS59723.1"/>
    <property type="molecule type" value="Genomic_DNA"/>
</dbReference>
<name>A0A368L7U4_9BURK</name>
<dbReference type="RefSeq" id="WP_114401870.1">
    <property type="nucleotide sequence ID" value="NZ_QPGB01000001.1"/>
</dbReference>
<feature type="region of interest" description="Disordered" evidence="5">
    <location>
        <begin position="166"/>
        <end position="195"/>
    </location>
</feature>
<dbReference type="InterPro" id="IPR054612">
    <property type="entry name" value="Phage_capsid-like_C"/>
</dbReference>
<dbReference type="InterPro" id="IPR054613">
    <property type="entry name" value="Peptidase_S78_dom"/>
</dbReference>
<keyword evidence="9" id="KW-1185">Reference proteome</keyword>
<dbReference type="SUPFAM" id="SSF56563">
    <property type="entry name" value="Major capsid protein gp5"/>
    <property type="match status" value="1"/>
</dbReference>
<keyword evidence="2" id="KW-1188">Viral release from host cell</keyword>
<dbReference type="OrthoDB" id="9806592at2"/>
<feature type="domain" description="Prohead serine protease" evidence="6">
    <location>
        <begin position="63"/>
        <end position="163"/>
    </location>
</feature>
<keyword evidence="4" id="KW-0378">Hydrolase</keyword>
<reference evidence="8 9" key="1">
    <citation type="journal article" date="2018" name="Int. J. Syst. Evol. Microbiol.">
        <title>Parvibium lacunae gen. nov., sp. nov., a new member of the family Alcaligenaceae isolated from a freshwater pond.</title>
        <authorList>
            <person name="Chen W.M."/>
            <person name="Xie P.B."/>
            <person name="Hsu M.Y."/>
            <person name="Sheu S.Y."/>
        </authorList>
    </citation>
    <scope>NUCLEOTIDE SEQUENCE [LARGE SCALE GENOMIC DNA]</scope>
    <source>
        <strain evidence="8 9">KMB9</strain>
    </source>
</reference>
<gene>
    <name evidence="8" type="ORF">DU000_03170</name>
</gene>
<dbReference type="NCBIfam" id="TIGR01554">
    <property type="entry name" value="major_cap_HK97"/>
    <property type="match status" value="1"/>
</dbReference>
<evidence type="ECO:0000313" key="8">
    <source>
        <dbReference type="EMBL" id="RCS59723.1"/>
    </source>
</evidence>
<dbReference type="Gene3D" id="3.30.2400.10">
    <property type="entry name" value="Major capsid protein gp5"/>
    <property type="match status" value="1"/>
</dbReference>
<feature type="domain" description="Phage capsid-like C-terminal" evidence="7">
    <location>
        <begin position="385"/>
        <end position="673"/>
    </location>
</feature>
<sequence>MRKQAPKVNEPQKRSFLRAAEDQKFIVDTEARTATFPFSSEEPVERWFGDEILSHAPGAARIGQRQGYLPLLFNHNMDDLLGVVERIWLENQRLYCTVRFGKDQRGEWAMQQAADGVLVNASFMYRVYTYTAQTDGDGDADTYTGTDWEPYEISLVTVPADSTVGIGRSHGADQPHATSSAASVNQPATAEPSEDTQMKFKHYPVRDRAHDDGAAGGAAGGINIENELKKTRDEALAEERKRITEIEALCRKFNVNQETQRRLVVEGASIELARGVVLEEMYARGQKPAGMGTEIGLTDAEKGQYSMIRAINAAIGNDWRQAGFEREVSIAIEKQSGRNASGQGFFLPSDLPFAPTKDHIRALGGLIPPGLQSRAPYLVGTAAQGGNLVQTQLLSDSFIEVLRSVSVTGQLGARYLTGLVGNVDIPRQNSVTQTYWVGESGGLTEAEATFDKVSLRPKTVGGLSKVSRLMLLQATPAIEMLIRQDMMAQLSLALDLASISGSGTSSQPTGIVNSAGVGSVIGGTNGANITFDHLIQLYSAPKIANAPMASLGFAFNTKVSGYLSTIKSSTGQYLWSQDGGVSGAMPTTVKGYAYAESNQLRYNLTKGTSSGICSELVFGNWQELLIGEWGAMEIAVNPYGSVNDTFANGDVVLRVLQTIDVGVRHAASFAVMSDALTPGF</sequence>